<dbReference type="RefSeq" id="WP_110939561.1">
    <property type="nucleotide sequence ID" value="NZ_FQZV01000004.1"/>
</dbReference>
<dbReference type="AlphaFoldDB" id="A0A1M6CLK2"/>
<evidence type="ECO:0000313" key="4">
    <source>
        <dbReference type="Proteomes" id="UP000184536"/>
    </source>
</evidence>
<dbReference type="InterPro" id="IPR007809">
    <property type="entry name" value="FlgN-like"/>
</dbReference>
<dbReference type="Pfam" id="PF05130">
    <property type="entry name" value="FlgN"/>
    <property type="match status" value="1"/>
</dbReference>
<gene>
    <name evidence="3" type="ORF">SAMN02745975_00257</name>
</gene>
<dbReference type="Proteomes" id="UP000184536">
    <property type="component" value="Unassembled WGS sequence"/>
</dbReference>
<accession>A0A1M6CLK2</accession>
<dbReference type="SUPFAM" id="SSF140566">
    <property type="entry name" value="FlgN-like"/>
    <property type="match status" value="1"/>
</dbReference>
<keyword evidence="1" id="KW-1005">Bacterial flagellum biogenesis</keyword>
<reference evidence="4" key="1">
    <citation type="submission" date="2016-11" db="EMBL/GenBank/DDBJ databases">
        <authorList>
            <person name="Varghese N."/>
            <person name="Submissions S."/>
        </authorList>
    </citation>
    <scope>NUCLEOTIDE SEQUENCE [LARGE SCALE GENOMIC DNA]</scope>
    <source>
        <strain evidence="4">DSM 17957</strain>
    </source>
</reference>
<organism evidence="3 4">
    <name type="scientific">Geosporobacter subterraneus DSM 17957</name>
    <dbReference type="NCBI Taxonomy" id="1121919"/>
    <lineage>
        <taxon>Bacteria</taxon>
        <taxon>Bacillati</taxon>
        <taxon>Bacillota</taxon>
        <taxon>Clostridia</taxon>
        <taxon>Peptostreptococcales</taxon>
        <taxon>Thermotaleaceae</taxon>
        <taxon>Geosporobacter</taxon>
    </lineage>
</organism>
<protein>
    <submittedName>
        <fullName evidence="3">FlgN protein</fullName>
    </submittedName>
</protein>
<evidence type="ECO:0000313" key="3">
    <source>
        <dbReference type="EMBL" id="SHI61915.1"/>
    </source>
</evidence>
<dbReference type="OrthoDB" id="1680765at2"/>
<keyword evidence="4" id="KW-1185">Reference proteome</keyword>
<proteinExistence type="predicted"/>
<feature type="coiled-coil region" evidence="2">
    <location>
        <begin position="96"/>
        <end position="123"/>
    </location>
</feature>
<dbReference type="EMBL" id="FQZV01000004">
    <property type="protein sequence ID" value="SHI61915.1"/>
    <property type="molecule type" value="Genomic_DNA"/>
</dbReference>
<evidence type="ECO:0000256" key="2">
    <source>
        <dbReference type="SAM" id="Coils"/>
    </source>
</evidence>
<sequence length="165" mass="18950">MSKSVEQLITALKKEYDIYRDYVDIAKKKKDIIIKGNIKELDHITGLEQDMILNMGKIDKIRAAIIGNLLNELKVKEIANISELAPYLEEEDRVKVLNLKDKLEKVLQEIQELNDLNGRLIQQSLEYINFNLNLMTSASTQGTTYGNRADEKNVKTKPNLFDVKI</sequence>
<dbReference type="STRING" id="1121919.SAMN02745975_00257"/>
<dbReference type="InterPro" id="IPR036679">
    <property type="entry name" value="FlgN-like_sf"/>
</dbReference>
<keyword evidence="2" id="KW-0175">Coiled coil</keyword>
<evidence type="ECO:0000256" key="1">
    <source>
        <dbReference type="ARBA" id="ARBA00022795"/>
    </source>
</evidence>
<dbReference type="Gene3D" id="1.20.58.300">
    <property type="entry name" value="FlgN-like"/>
    <property type="match status" value="1"/>
</dbReference>
<dbReference type="GO" id="GO:0044780">
    <property type="term" value="P:bacterial-type flagellum assembly"/>
    <property type="evidence" value="ECO:0007669"/>
    <property type="project" value="InterPro"/>
</dbReference>
<name>A0A1M6CLK2_9FIRM</name>